<keyword evidence="12" id="KW-1185">Reference proteome</keyword>
<evidence type="ECO:0000256" key="1">
    <source>
        <dbReference type="ARBA" id="ARBA00004123"/>
    </source>
</evidence>
<feature type="region of interest" description="Disordered" evidence="9">
    <location>
        <begin position="141"/>
        <end position="182"/>
    </location>
</feature>
<keyword evidence="3" id="KW-0805">Transcription regulation</keyword>
<evidence type="ECO:0000313" key="11">
    <source>
        <dbReference type="EMBL" id="KAG2455211.1"/>
    </source>
</evidence>
<feature type="domain" description="BHLH" evidence="10">
    <location>
        <begin position="57"/>
        <end position="109"/>
    </location>
</feature>
<dbReference type="GO" id="GO:0046983">
    <property type="term" value="F:protein dimerization activity"/>
    <property type="evidence" value="ECO:0007669"/>
    <property type="project" value="InterPro"/>
</dbReference>
<evidence type="ECO:0000256" key="3">
    <source>
        <dbReference type="ARBA" id="ARBA00023015"/>
    </source>
</evidence>
<gene>
    <name evidence="11" type="primary">Mxd3</name>
    <name evidence="11" type="ORF">GTO96_0007532</name>
</gene>
<dbReference type="InterPro" id="IPR011598">
    <property type="entry name" value="bHLH_dom"/>
</dbReference>
<evidence type="ECO:0000256" key="6">
    <source>
        <dbReference type="ARBA" id="ARBA00023242"/>
    </source>
</evidence>
<evidence type="ECO:0000256" key="9">
    <source>
        <dbReference type="SAM" id="MobiDB-lite"/>
    </source>
</evidence>
<dbReference type="Pfam" id="PF00010">
    <property type="entry name" value="HLH"/>
    <property type="match status" value="1"/>
</dbReference>
<dbReference type="SUPFAM" id="SSF47459">
    <property type="entry name" value="HLH, helix-loop-helix DNA-binding domain"/>
    <property type="match status" value="1"/>
</dbReference>
<reference evidence="11 12" key="1">
    <citation type="journal article" date="2021" name="Cell">
        <title>Tracing the genetic footprints of vertebrate landing in non-teleost ray-finned fishes.</title>
        <authorList>
            <person name="Bi X."/>
            <person name="Wang K."/>
            <person name="Yang L."/>
            <person name="Pan H."/>
            <person name="Jiang H."/>
            <person name="Wei Q."/>
            <person name="Fang M."/>
            <person name="Yu H."/>
            <person name="Zhu C."/>
            <person name="Cai Y."/>
            <person name="He Y."/>
            <person name="Gan X."/>
            <person name="Zeng H."/>
            <person name="Yu D."/>
            <person name="Zhu Y."/>
            <person name="Jiang H."/>
            <person name="Qiu Q."/>
            <person name="Yang H."/>
            <person name="Zhang Y.E."/>
            <person name="Wang W."/>
            <person name="Zhu M."/>
            <person name="He S."/>
            <person name="Zhang G."/>
        </authorList>
    </citation>
    <scope>NUCLEOTIDE SEQUENCE [LARGE SCALE GENOMIC DNA]</scope>
    <source>
        <strain evidence="11">Bchr_013</strain>
    </source>
</reference>
<keyword evidence="4" id="KW-0238">DNA-binding</keyword>
<dbReference type="EMBL" id="JAATIS010009265">
    <property type="protein sequence ID" value="KAG2455211.1"/>
    <property type="molecule type" value="Genomic_DNA"/>
</dbReference>
<evidence type="ECO:0000259" key="10">
    <source>
        <dbReference type="PROSITE" id="PS50888"/>
    </source>
</evidence>
<evidence type="ECO:0000256" key="7">
    <source>
        <dbReference type="ARBA" id="ARBA00040424"/>
    </source>
</evidence>
<dbReference type="PANTHER" id="PTHR11969">
    <property type="entry name" value="MAX DIMERIZATION, MAD"/>
    <property type="match status" value="1"/>
</dbReference>
<dbReference type="Gene3D" id="4.10.280.10">
    <property type="entry name" value="Helix-loop-helix DNA-binding domain"/>
    <property type="match status" value="1"/>
</dbReference>
<keyword evidence="5" id="KW-0804">Transcription</keyword>
<evidence type="ECO:0000256" key="2">
    <source>
        <dbReference type="ARBA" id="ARBA00022491"/>
    </source>
</evidence>
<dbReference type="PROSITE" id="PS50888">
    <property type="entry name" value="BHLH"/>
    <property type="match status" value="1"/>
</dbReference>
<feature type="non-terminal residue" evidence="11">
    <location>
        <position position="1"/>
    </location>
</feature>
<comment type="caution">
    <text evidence="11">The sequence shown here is derived from an EMBL/GenBank/DDBJ whole genome shotgun (WGS) entry which is preliminary data.</text>
</comment>
<keyword evidence="6" id="KW-0539">Nucleus</keyword>
<evidence type="ECO:0000256" key="5">
    <source>
        <dbReference type="ARBA" id="ARBA00023163"/>
    </source>
</evidence>
<comment type="subcellular location">
    <subcellularLocation>
        <location evidence="1">Nucleus</location>
    </subcellularLocation>
</comment>
<evidence type="ECO:0000313" key="12">
    <source>
        <dbReference type="Proteomes" id="UP000886611"/>
    </source>
</evidence>
<evidence type="ECO:0000256" key="4">
    <source>
        <dbReference type="ARBA" id="ARBA00023125"/>
    </source>
</evidence>
<dbReference type="Proteomes" id="UP000886611">
    <property type="component" value="Unassembled WGS sequence"/>
</dbReference>
<name>A0A8X7WT36_POLSE</name>
<protein>
    <recommendedName>
        <fullName evidence="7">Max dimerization protein 3</fullName>
    </recommendedName>
    <alternativeName>
        <fullName evidence="8">Max-associated protein 3</fullName>
    </alternativeName>
</protein>
<accession>A0A8X7WT36</accession>
<feature type="non-terminal residue" evidence="11">
    <location>
        <position position="308"/>
    </location>
</feature>
<dbReference type="GO" id="GO:0000978">
    <property type="term" value="F:RNA polymerase II cis-regulatory region sequence-specific DNA binding"/>
    <property type="evidence" value="ECO:0007669"/>
    <property type="project" value="TreeGrafter"/>
</dbReference>
<dbReference type="GO" id="GO:0000981">
    <property type="term" value="F:DNA-binding transcription factor activity, RNA polymerase II-specific"/>
    <property type="evidence" value="ECO:0007669"/>
    <property type="project" value="TreeGrafter"/>
</dbReference>
<keyword evidence="2" id="KW-0678">Repressor</keyword>
<proteinExistence type="predicted"/>
<dbReference type="GO" id="GO:0005634">
    <property type="term" value="C:nucleus"/>
    <property type="evidence" value="ECO:0007669"/>
    <property type="project" value="UniProtKB-SubCell"/>
</dbReference>
<dbReference type="PANTHER" id="PTHR11969:SF6">
    <property type="entry name" value="MAX DIMERIZATION PROTEIN 3"/>
    <property type="match status" value="1"/>
</dbReference>
<organism evidence="11 12">
    <name type="scientific">Polypterus senegalus</name>
    <name type="common">Senegal bichir</name>
    <dbReference type="NCBI Taxonomy" id="55291"/>
    <lineage>
        <taxon>Eukaryota</taxon>
        <taxon>Metazoa</taxon>
        <taxon>Chordata</taxon>
        <taxon>Craniata</taxon>
        <taxon>Vertebrata</taxon>
        <taxon>Euteleostomi</taxon>
        <taxon>Actinopterygii</taxon>
        <taxon>Polypteriformes</taxon>
        <taxon>Polypteridae</taxon>
        <taxon>Polypterus</taxon>
    </lineage>
</organism>
<dbReference type="InterPro" id="IPR036638">
    <property type="entry name" value="HLH_DNA-bd_sf"/>
</dbReference>
<evidence type="ECO:0000256" key="8">
    <source>
        <dbReference type="ARBA" id="ARBA00041430"/>
    </source>
</evidence>
<dbReference type="AlphaFoldDB" id="A0A8X7WT36"/>
<sequence length="308" mass="35305">MAFLFFETLPSEDSHFRLGAMIRAKKLPNKATHIEHFLRVQPNEFANSLAVILRILPLRITKIVCPRSLRAQLRRCLEQLKKQVPLNSDSMRNTTLNLLQHARLHIKKLQEQDEFAQRLKDKLRWEQRGLRGRLEQLLRGQERIRSDSTGSALSSERSDSDRADDEQQQMKPPTQAPLGSTGEVSTLDTFMQAVTQVAQSHCTLQQAFNDSQRLVTQVMQTQEGLRQSIADIQKAVVSLAFERTTPGTQPASNRPLDRRRSFRCGKTGHLQAQCAENRTTSDPLEEILRALQERLQRQKPSENSKRPR</sequence>